<proteinExistence type="predicted"/>
<gene>
    <name evidence="2" type="ORF">MM415A00762_0017</name>
    <name evidence="1" type="ORF">MM415B01378_0015</name>
</gene>
<dbReference type="EMBL" id="MT142411">
    <property type="protein sequence ID" value="QJA80210.1"/>
    <property type="molecule type" value="Genomic_DNA"/>
</dbReference>
<reference evidence="1" key="1">
    <citation type="submission" date="2020-03" db="EMBL/GenBank/DDBJ databases">
        <title>The deep terrestrial virosphere.</title>
        <authorList>
            <person name="Holmfeldt K."/>
            <person name="Nilsson E."/>
            <person name="Simone D."/>
            <person name="Lopez-Fernandez M."/>
            <person name="Wu X."/>
            <person name="de Brujin I."/>
            <person name="Lundin D."/>
            <person name="Andersson A."/>
            <person name="Bertilsson S."/>
            <person name="Dopson M."/>
        </authorList>
    </citation>
    <scope>NUCLEOTIDE SEQUENCE</scope>
    <source>
        <strain evidence="2">MM415A00762</strain>
        <strain evidence="1">MM415B01378</strain>
    </source>
</reference>
<protein>
    <submittedName>
        <fullName evidence="1">Uncharacterized protein</fullName>
    </submittedName>
</protein>
<organism evidence="1">
    <name type="scientific">viral metagenome</name>
    <dbReference type="NCBI Taxonomy" id="1070528"/>
    <lineage>
        <taxon>unclassified sequences</taxon>
        <taxon>metagenomes</taxon>
        <taxon>organismal metagenomes</taxon>
    </lineage>
</organism>
<evidence type="ECO:0000313" key="2">
    <source>
        <dbReference type="EMBL" id="QJA80210.1"/>
    </source>
</evidence>
<evidence type="ECO:0000313" key="1">
    <source>
        <dbReference type="EMBL" id="QJA58985.1"/>
    </source>
</evidence>
<sequence length="303" mass="34226">MSTLTIEQNILYGLGEGGNVASTTYLAYALRWANAAYREIFLRYRFKHLRTRSVFRTANGQQTYQAPSDFMGFLVLKDESKDTIIDQITPEEFARDVGGAQITDESFESDFDVAVSLDNVAILQYSETVTTTAGTTTYTRDTDYTMDYTAGTITVLSTGTMADTTDYYIDYLHYTTGNPVQFCIEYDSTNAKYVFRLDPVPDAIKIVSILWLDVPSDLSSTVDAIWPRLEFAIERGGIYYGALEIIEDKQLRLEFKTNYESAIQSLITLDLDLVPKQVRIPLVMRKTDYTSRQVDPIGSTGIR</sequence>
<accession>A0A6M3INV7</accession>
<name>A0A6M3INV7_9ZZZZ</name>
<dbReference type="AlphaFoldDB" id="A0A6M3INV7"/>
<dbReference type="EMBL" id="MT141349">
    <property type="protein sequence ID" value="QJA58985.1"/>
    <property type="molecule type" value="Genomic_DNA"/>
</dbReference>